<reference evidence="5" key="1">
    <citation type="submission" date="2023-07" db="EMBL/GenBank/DDBJ databases">
        <title>Genomic Encyclopedia of Type Strains, Phase IV (KMG-IV): sequencing the most valuable type-strain genomes for metagenomic binning, comparative biology and taxonomic classification.</title>
        <authorList>
            <person name="Goeker M."/>
        </authorList>
    </citation>
    <scope>NUCLEOTIDE SEQUENCE [LARGE SCALE GENOMIC DNA]</scope>
    <source>
        <strain evidence="5">DSM 21204</strain>
    </source>
</reference>
<organism evidence="5 6">
    <name type="scientific">Mycoplasmoides fastidiosum</name>
    <dbReference type="NCBI Taxonomy" id="92758"/>
    <lineage>
        <taxon>Bacteria</taxon>
        <taxon>Bacillati</taxon>
        <taxon>Mycoplasmatota</taxon>
        <taxon>Mycoplasmoidales</taxon>
        <taxon>Mycoplasmoidaceae</taxon>
        <taxon>Mycoplasmoides</taxon>
    </lineage>
</organism>
<proteinExistence type="inferred from homology"/>
<evidence type="ECO:0000256" key="1">
    <source>
        <dbReference type="ARBA" id="ARBA00009031"/>
    </source>
</evidence>
<keyword evidence="6" id="KW-1185">Reference proteome</keyword>
<feature type="domain" description="Mycoplasma lipoprotein central" evidence="4">
    <location>
        <begin position="249"/>
        <end position="412"/>
    </location>
</feature>
<sequence length="595" mass="67258">MFSKLKRKKSIFLFTTSLSMLGSLVLAACGGNNSFQNLQELKFHLPFQKDSLNHKTLLEISDKYKKFLAENPEEKKQAGYMPVDFYVTGKGLTYSEVLNQISGDFTTGNYTNIPQITFGYESLLRELGKFNRELNLSNKNSATEPGLSLDNYYKTFSNFTEIQDIPQSDTQFYAAPISSRSNITILSRPVLHYFFDSLIKDTSAGITIDSKDEEWFRTELGVEKTSTTSLTATTGTQKKKYTVNAEKLNKIKEIWGNPKNVANNFPKGTDGKGYILSKAKMQNYNDFFDLSLKLAKTFNEKSGAVGGPRVTGFNTANSVLQEYAFNDLDTDMNKFLWHRASDNKNYEYPFFNPQNEQYKSLEKAFQKVKEISSGNALWIPSNNDRYSSVSFSNLKMAFSLASAAGYTYYFGKEKRNDGIDEVDLLALPQINKNTETQAKGFTQVDGPKLVPVRTGVEQVDKATKLFIQWMSTTESEYSVPQLQSNGEIKNTSQTLSHIDYYALVNSYLPTTKKFWERTNKEEFIRVNPFLTASFESASDSGNQNVSFQPAVTHYTNAIVQAFNSGFQTSEGFKNWDFKQFISSVRDNPGLAGLKK</sequence>
<dbReference type="InterPro" id="IPR004890">
    <property type="entry name" value="Lipoprotein_10_C"/>
</dbReference>
<name>A0ABU0LYQ7_9BACT</name>
<comment type="similarity">
    <text evidence="1">Belongs to the MG185/MG260 family.</text>
</comment>
<dbReference type="RefSeq" id="WP_256547483.1">
    <property type="nucleotide sequence ID" value="NZ_CP101809.1"/>
</dbReference>
<evidence type="ECO:0000313" key="5">
    <source>
        <dbReference type="EMBL" id="MDQ0513820.1"/>
    </source>
</evidence>
<feature type="domain" description="Mycoplasma lipoprotein C-terminal" evidence="3">
    <location>
        <begin position="444"/>
        <end position="567"/>
    </location>
</feature>
<dbReference type="EMBL" id="JAUSWO010000001">
    <property type="protein sequence ID" value="MDQ0513820.1"/>
    <property type="molecule type" value="Genomic_DNA"/>
</dbReference>
<dbReference type="Pfam" id="PF03202">
    <property type="entry name" value="Lipoprotein_10"/>
    <property type="match status" value="1"/>
</dbReference>
<dbReference type="Proteomes" id="UP001240643">
    <property type="component" value="Unassembled WGS sequence"/>
</dbReference>
<comment type="caution">
    <text evidence="5">The sequence shown here is derived from an EMBL/GenBank/DDBJ whole genome shotgun (WGS) entry which is preliminary data.</text>
</comment>
<evidence type="ECO:0008006" key="7">
    <source>
        <dbReference type="Google" id="ProtNLM"/>
    </source>
</evidence>
<feature type="signal peptide" evidence="2">
    <location>
        <begin position="1"/>
        <end position="27"/>
    </location>
</feature>
<evidence type="ECO:0000256" key="2">
    <source>
        <dbReference type="SAM" id="SignalP"/>
    </source>
</evidence>
<keyword evidence="2" id="KW-0732">Signal</keyword>
<evidence type="ECO:0000259" key="3">
    <source>
        <dbReference type="Pfam" id="PF03202"/>
    </source>
</evidence>
<dbReference type="InterPro" id="IPR004984">
    <property type="entry name" value="Mycoplasma_lipoprotein_cen_dom"/>
</dbReference>
<accession>A0ABU0LYQ7</accession>
<protein>
    <recommendedName>
        <fullName evidence="7">Lipoprotein</fullName>
    </recommendedName>
</protein>
<gene>
    <name evidence="5" type="ORF">J2Z62_000258</name>
</gene>
<dbReference type="PROSITE" id="PS51257">
    <property type="entry name" value="PROKAR_LIPOPROTEIN"/>
    <property type="match status" value="1"/>
</dbReference>
<evidence type="ECO:0000313" key="6">
    <source>
        <dbReference type="Proteomes" id="UP001240643"/>
    </source>
</evidence>
<feature type="chain" id="PRO_5046431660" description="Lipoprotein" evidence="2">
    <location>
        <begin position="28"/>
        <end position="595"/>
    </location>
</feature>
<evidence type="ECO:0000259" key="4">
    <source>
        <dbReference type="Pfam" id="PF03305"/>
    </source>
</evidence>
<dbReference type="Pfam" id="PF03305">
    <property type="entry name" value="Lipoprotein_X"/>
    <property type="match status" value="1"/>
</dbReference>